<gene>
    <name evidence="2" type="primary">35</name>
    <name evidence="2" type="ORF">RB16p257</name>
</gene>
<evidence type="ECO:0000313" key="3">
    <source>
        <dbReference type="Proteomes" id="UP000001091"/>
    </source>
</evidence>
<reference evidence="2 3" key="1">
    <citation type="journal article" date="2010" name="Virol. J.">
        <title>Genomes of the T4-related bacteriophages as windows on microbial genome evolution.</title>
        <authorList>
            <person name="Petrov V.M."/>
            <person name="Ratnayaka S."/>
            <person name="Nolan J.M."/>
            <person name="Miller E.S."/>
            <person name="Karam J.D."/>
        </authorList>
    </citation>
    <scope>NUCLEOTIDE SEQUENCE [LARGE SCALE GENOMIC DNA]</scope>
</reference>
<dbReference type="Pfam" id="PF15711">
    <property type="entry name" value="ILEI"/>
    <property type="match status" value="1"/>
</dbReference>
<protein>
    <submittedName>
        <fullName evidence="2">Gp35 hinge connector of long tail fiber proximal connector</fullName>
    </submittedName>
</protein>
<sequence>MANNEFMALFGPDSFTANVFSEANAVKYRLVVRGTNNDSAVNSVEVSINGADIINRRTQAARGINLAVIDGTTLALLDYKAFDMYGDPATNGNAIKDYLNSLPANRIVCFYTFDAIKSDDDFLATMRKIGSVAWPETRFFNIPITTTNYSHRSSYSAIYSSTMKKICMENFVGGAGSLKDNTTSFVEVVFDEFSDIGVTGIPERMVDDVQTYQTYQNSGDLYGFHSYGTWIVGSDVFLGDIFKFTGELYCSQELRDAGGEVHLYMWTENSTGQWITSTILRTTGLAPDQWHSLSGYFTVPSDPVNTKMGSQVYHYPSTVKVRLAQCRNVQITKVPREEINRNGAALGVNGVRMQTLSEVDASGNENPIDKLLSLPVSPTGVASDKKIISHNFAELDYIVSDPVEYTSTNTAEYQFKEWTATQQAAVTKASLSSYGLKAGDTIRMQCQMKRDVNAITNGKSAYIIIQFWDANNTYISGINMRDVGTIPNVYSFYKNEGVIPAGAVTFDFGLYRYPNNTNIGTVSAKDVKLSIVR</sequence>
<evidence type="ECO:0000259" key="1">
    <source>
        <dbReference type="Pfam" id="PF15711"/>
    </source>
</evidence>
<keyword evidence="3" id="KW-1185">Reference proteome</keyword>
<dbReference type="RefSeq" id="YP_003858557.1">
    <property type="nucleotide sequence ID" value="NC_014467.1"/>
</dbReference>
<organism evidence="2 3">
    <name type="scientific">Escherichia phage RB16</name>
    <dbReference type="NCBI Taxonomy" id="2681599"/>
    <lineage>
        <taxon>Viruses</taxon>
        <taxon>Duplodnaviria</taxon>
        <taxon>Heunggongvirae</taxon>
        <taxon>Uroviricota</taxon>
        <taxon>Caudoviricetes</taxon>
        <taxon>Pantevenvirales</taxon>
        <taxon>Straboviridae</taxon>
        <taxon>Pseudotevenvirus</taxon>
        <taxon>Pseudotevenvirus RB16</taxon>
    </lineage>
</organism>
<accession>D9ICW8</accession>
<proteinExistence type="predicted"/>
<feature type="domain" description="ILEI/PANDER" evidence="1">
    <location>
        <begin position="62"/>
        <end position="132"/>
    </location>
</feature>
<dbReference type="EMBL" id="HM134276">
    <property type="protein sequence ID" value="ADJ55561.1"/>
    <property type="molecule type" value="Genomic_DNA"/>
</dbReference>
<dbReference type="PROSITE" id="PS52031">
    <property type="entry name" value="GG_LECTIN"/>
    <property type="match status" value="1"/>
</dbReference>
<dbReference type="Proteomes" id="UP000001091">
    <property type="component" value="Segment"/>
</dbReference>
<dbReference type="InterPro" id="IPR039477">
    <property type="entry name" value="ILEI/PANDER_dom"/>
</dbReference>
<dbReference type="KEGG" id="vg:9712998"/>
<name>D9ICW8_BPRB1</name>
<dbReference type="GeneID" id="9712998"/>
<organismHost>
    <name type="scientific">Escherichia coli</name>
    <dbReference type="NCBI Taxonomy" id="562"/>
</organismHost>
<evidence type="ECO:0000313" key="2">
    <source>
        <dbReference type="EMBL" id="ADJ55561.1"/>
    </source>
</evidence>